<dbReference type="InterPro" id="IPR038720">
    <property type="entry name" value="YprB_RNase_H-like_dom"/>
</dbReference>
<dbReference type="Proteomes" id="UP000460257">
    <property type="component" value="Unassembled WGS sequence"/>
</dbReference>
<name>A0A6N7IWH6_9FIRM</name>
<dbReference type="EMBL" id="VOGC01000002">
    <property type="protein sequence ID" value="MQN00623.1"/>
    <property type="molecule type" value="Genomic_DNA"/>
</dbReference>
<dbReference type="InterPro" id="IPR012337">
    <property type="entry name" value="RNaseH-like_sf"/>
</dbReference>
<gene>
    <name evidence="2" type="ORF">FRC54_01295</name>
</gene>
<dbReference type="SUPFAM" id="SSF53098">
    <property type="entry name" value="Ribonuclease H-like"/>
    <property type="match status" value="1"/>
</dbReference>
<dbReference type="InterPro" id="IPR036397">
    <property type="entry name" value="RNaseH_sf"/>
</dbReference>
<protein>
    <recommendedName>
        <fullName evidence="1">YprB ribonuclease H-like domain-containing protein</fullName>
    </recommendedName>
</protein>
<dbReference type="Pfam" id="PF13482">
    <property type="entry name" value="RNase_H_2"/>
    <property type="match status" value="1"/>
</dbReference>
<evidence type="ECO:0000313" key="2">
    <source>
        <dbReference type="EMBL" id="MQN00623.1"/>
    </source>
</evidence>
<proteinExistence type="predicted"/>
<evidence type="ECO:0000313" key="3">
    <source>
        <dbReference type="Proteomes" id="UP000460257"/>
    </source>
</evidence>
<keyword evidence="3" id="KW-1185">Reference proteome</keyword>
<sequence length="341" mass="38640">MKKIENTFNSSEKIKYPSIVNEYSSDGDIFLSIETTGLSPERHRISSVTLGRLAASKTETVTYFSESENDELTIIQAAIKDMKAFKRLVTFGGTNFDLKFLSKRAEVYAIRFDFNSSSVKFARHELKNFDLSQLLRPIRRFLPSESLSIYSLLPEMGLSDKSLPKGRTVTTLYKTYLTTGEKKYAEPVIDHSVYKVTGIMNALALLNCLKINKANPSLLDISRDEEAVTVNGTTDIFFPVELTFNLPAISLSFKENSLKGIFASNFPSHNGCIRIYLPDWNSYVRLKENGQLIPKELAKSLPKESYEKVTQADCYMLSPIPEDSAKAKDQLEKYIRQLIRM</sequence>
<reference evidence="2" key="1">
    <citation type="journal article" date="2020" name="Appl. Environ. Microbiol.">
        <title>Medium-Chain Fatty Acid Synthesis by 'Candidatus Weimeria bifida' gen. nov., sp. nov., and 'Candidatus Pseudoramibacter fermentans' sp. nov.</title>
        <authorList>
            <person name="Scarborough M.J."/>
            <person name="Myers K.S."/>
            <person name="Donohue T.J."/>
            <person name="Noguera D.R."/>
        </authorList>
    </citation>
    <scope>NUCLEOTIDE SEQUENCE</scope>
    <source>
        <strain evidence="2">LCO1.1</strain>
    </source>
</reference>
<feature type="domain" description="YprB ribonuclease H-like" evidence="1">
    <location>
        <begin position="29"/>
        <end position="191"/>
    </location>
</feature>
<dbReference type="Gene3D" id="3.30.420.10">
    <property type="entry name" value="Ribonuclease H-like superfamily/Ribonuclease H"/>
    <property type="match status" value="1"/>
</dbReference>
<dbReference type="AlphaFoldDB" id="A0A6N7IWH6"/>
<organism evidence="2 3">
    <name type="scientific">Candidatus Weimeria bifida</name>
    <dbReference type="NCBI Taxonomy" id="2599074"/>
    <lineage>
        <taxon>Bacteria</taxon>
        <taxon>Bacillati</taxon>
        <taxon>Bacillota</taxon>
        <taxon>Clostridia</taxon>
        <taxon>Lachnospirales</taxon>
        <taxon>Lachnospiraceae</taxon>
        <taxon>Candidatus Weimeria</taxon>
    </lineage>
</organism>
<dbReference type="GO" id="GO:0003676">
    <property type="term" value="F:nucleic acid binding"/>
    <property type="evidence" value="ECO:0007669"/>
    <property type="project" value="InterPro"/>
</dbReference>
<comment type="caution">
    <text evidence="2">The sequence shown here is derived from an EMBL/GenBank/DDBJ whole genome shotgun (WGS) entry which is preliminary data.</text>
</comment>
<evidence type="ECO:0000259" key="1">
    <source>
        <dbReference type="Pfam" id="PF13482"/>
    </source>
</evidence>
<accession>A0A6N7IWH6</accession>